<dbReference type="EMBL" id="JBEZVE010000038">
    <property type="protein sequence ID" value="MEU3787232.1"/>
    <property type="molecule type" value="Genomic_DNA"/>
</dbReference>
<gene>
    <name evidence="4" type="ORF">AB0E89_43045</name>
</gene>
<dbReference type="InterPro" id="IPR041664">
    <property type="entry name" value="AAA_16"/>
</dbReference>
<dbReference type="SMART" id="SM00421">
    <property type="entry name" value="HTH_LUXR"/>
    <property type="match status" value="1"/>
</dbReference>
<dbReference type="Proteomes" id="UP001550739">
    <property type="component" value="Unassembled WGS sequence"/>
</dbReference>
<proteinExistence type="predicted"/>
<dbReference type="CDD" id="cd06170">
    <property type="entry name" value="LuxR_C_like"/>
    <property type="match status" value="1"/>
</dbReference>
<comment type="caution">
    <text evidence="4">The sequence shown here is derived from an EMBL/GenBank/DDBJ whole genome shotgun (WGS) entry which is preliminary data.</text>
</comment>
<dbReference type="RefSeq" id="WP_361709569.1">
    <property type="nucleotide sequence ID" value="NZ_JBEZVE010000038.1"/>
</dbReference>
<protein>
    <submittedName>
        <fullName evidence="4">AAA family ATPase</fullName>
    </submittedName>
</protein>
<accession>A0ABV2ZXD1</accession>
<dbReference type="SUPFAM" id="SSF52540">
    <property type="entry name" value="P-loop containing nucleoside triphosphate hydrolases"/>
    <property type="match status" value="1"/>
</dbReference>
<organism evidence="4 5">
    <name type="scientific">Streptomyces sp. 900129855</name>
    <dbReference type="NCBI Taxonomy" id="3155129"/>
    <lineage>
        <taxon>Bacteria</taxon>
        <taxon>Bacillati</taxon>
        <taxon>Actinomycetota</taxon>
        <taxon>Actinomycetes</taxon>
        <taxon>Kitasatosporales</taxon>
        <taxon>Streptomycetaceae</taxon>
        <taxon>Streptomyces</taxon>
    </lineage>
</organism>
<keyword evidence="2" id="KW-0067">ATP-binding</keyword>
<feature type="domain" description="HTH luxR-type" evidence="3">
    <location>
        <begin position="862"/>
        <end position="927"/>
    </location>
</feature>
<dbReference type="PROSITE" id="PS00622">
    <property type="entry name" value="HTH_LUXR_1"/>
    <property type="match status" value="1"/>
</dbReference>
<evidence type="ECO:0000256" key="2">
    <source>
        <dbReference type="ARBA" id="ARBA00022840"/>
    </source>
</evidence>
<dbReference type="PANTHER" id="PTHR16305:SF35">
    <property type="entry name" value="TRANSCRIPTIONAL ACTIVATOR DOMAIN"/>
    <property type="match status" value="1"/>
</dbReference>
<dbReference type="InterPro" id="IPR027417">
    <property type="entry name" value="P-loop_NTPase"/>
</dbReference>
<sequence>MPVAEPLLEREAGLATVAAEATRACSGSGRLVLLKGATGTGRSALLEAAARHAAAQGMQVLRVRCSTEPLAPLTAVCQLLSDRPELAYPVLDTADAGSADPAAHRERATRLWRALLTWTEEAPLFMAIDDVHLADSTSRGWLVEAARLVERLPVLLVATERSQYDVGLPAPGLDRALSPGVVRTHTLAPLRASASARLVRAAVGSAVPDAWVDDMVRAGAGSPLFLRALLDDLRGQGPTAAGLPESCAALYSGAFPAAVSWWLECAGAGSAEVARALAVVNGPDGGHEDGDGGLLAAMTDSDPSRVRGWLTAMTHLGLLRPDAEGRPRYAHPLLRDAVLSGWSGDLRGASHGRAAEAMLRNGASTEAVAGQLLSAPAPVGAWAADVLLDAAARAVGEGRTADAVTLLRRALGEALPPARQATVLTQLGSLEFAAFPAAAGIPRLTEATRLSDEPRNRARSAIALGTALAGRGEARAALTALASAEEKLAAEPGLAAAVRSVSMLVSDRDQALRREMYGRLRAEAGRAPESADPVGRALATQYESTAGLLSAKTALARVRDLLREPVDPLAECILVAAAAVVALWADELDEAERLVRRGLAEQRASLLHPVHSTLLNIQAEIFAARGDYPGLLAELDSRRAAGAGAPGRPGHTEVLAVVALAETGCLEEAVALADRCDPRDASDSWERPVLHFARGRLRAACDDPVGALEDFLECGRRQSARDVVSPIVTPWRTAAAECLLTLGRTDEAVALAQEEMGFAEVWNTPRRLGRCLRVLGTATGGRYGLELTDRAVRLLRDTPAETDLIQALIAQGRQLAATGERTRARDPLREAADRAGRIGAVRLRALAENALRECGARRRTTPPGGQAALTDSERRIAELAAAGRTNAEIGELLHLARRTVETHLTNAYRKLGIRRRTELPRALDRLLVDAGMGVGLRAVR</sequence>
<dbReference type="Pfam" id="PF13191">
    <property type="entry name" value="AAA_16"/>
    <property type="match status" value="1"/>
</dbReference>
<dbReference type="PRINTS" id="PR00038">
    <property type="entry name" value="HTHLUXR"/>
</dbReference>
<name>A0ABV2ZXD1_9ACTN</name>
<dbReference type="InterPro" id="IPR016032">
    <property type="entry name" value="Sig_transdc_resp-reg_C-effctor"/>
</dbReference>
<dbReference type="PANTHER" id="PTHR16305">
    <property type="entry name" value="TESTICULAR SOLUBLE ADENYLYL CYCLASE"/>
    <property type="match status" value="1"/>
</dbReference>
<dbReference type="InterPro" id="IPR036388">
    <property type="entry name" value="WH-like_DNA-bd_sf"/>
</dbReference>
<evidence type="ECO:0000256" key="1">
    <source>
        <dbReference type="ARBA" id="ARBA00022741"/>
    </source>
</evidence>
<dbReference type="Gene3D" id="1.10.10.10">
    <property type="entry name" value="Winged helix-like DNA-binding domain superfamily/Winged helix DNA-binding domain"/>
    <property type="match status" value="1"/>
</dbReference>
<evidence type="ECO:0000259" key="3">
    <source>
        <dbReference type="PROSITE" id="PS50043"/>
    </source>
</evidence>
<keyword evidence="5" id="KW-1185">Reference proteome</keyword>
<evidence type="ECO:0000313" key="4">
    <source>
        <dbReference type="EMBL" id="MEU3787232.1"/>
    </source>
</evidence>
<dbReference type="PROSITE" id="PS50043">
    <property type="entry name" value="HTH_LUXR_2"/>
    <property type="match status" value="1"/>
</dbReference>
<dbReference type="SUPFAM" id="SSF46894">
    <property type="entry name" value="C-terminal effector domain of the bipartite response regulators"/>
    <property type="match status" value="1"/>
</dbReference>
<dbReference type="Pfam" id="PF00196">
    <property type="entry name" value="GerE"/>
    <property type="match status" value="1"/>
</dbReference>
<reference evidence="4 5" key="1">
    <citation type="submission" date="2024-06" db="EMBL/GenBank/DDBJ databases">
        <title>The Natural Products Discovery Center: Release of the First 8490 Sequenced Strains for Exploring Actinobacteria Biosynthetic Diversity.</title>
        <authorList>
            <person name="Kalkreuter E."/>
            <person name="Kautsar S.A."/>
            <person name="Yang D."/>
            <person name="Bader C.D."/>
            <person name="Teijaro C.N."/>
            <person name="Fluegel L."/>
            <person name="Davis C.M."/>
            <person name="Simpson J.R."/>
            <person name="Lauterbach L."/>
            <person name="Steele A.D."/>
            <person name="Gui C."/>
            <person name="Meng S."/>
            <person name="Li G."/>
            <person name="Viehrig K."/>
            <person name="Ye F."/>
            <person name="Su P."/>
            <person name="Kiefer A.F."/>
            <person name="Nichols A."/>
            <person name="Cepeda A.J."/>
            <person name="Yan W."/>
            <person name="Fan B."/>
            <person name="Jiang Y."/>
            <person name="Adhikari A."/>
            <person name="Zheng C.-J."/>
            <person name="Schuster L."/>
            <person name="Cowan T.M."/>
            <person name="Smanski M.J."/>
            <person name="Chevrette M.G."/>
            <person name="De Carvalho L.P.S."/>
            <person name="Shen B."/>
        </authorList>
    </citation>
    <scope>NUCLEOTIDE SEQUENCE [LARGE SCALE GENOMIC DNA]</scope>
    <source>
        <strain evidence="4 5">NPDC033843</strain>
    </source>
</reference>
<dbReference type="InterPro" id="IPR000792">
    <property type="entry name" value="Tscrpt_reg_LuxR_C"/>
</dbReference>
<keyword evidence="1" id="KW-0547">Nucleotide-binding</keyword>
<evidence type="ECO:0000313" key="5">
    <source>
        <dbReference type="Proteomes" id="UP001550739"/>
    </source>
</evidence>